<dbReference type="Proteomes" id="UP000053797">
    <property type="component" value="Unassembled WGS sequence"/>
</dbReference>
<feature type="transmembrane region" description="Helical" evidence="1">
    <location>
        <begin position="70"/>
        <end position="91"/>
    </location>
</feature>
<name>A0A0V8GFE6_9BACL</name>
<dbReference type="AlphaFoldDB" id="A0A0V8GFE6"/>
<evidence type="ECO:0000256" key="1">
    <source>
        <dbReference type="SAM" id="Phobius"/>
    </source>
</evidence>
<feature type="transmembrane region" description="Helical" evidence="1">
    <location>
        <begin position="185"/>
        <end position="200"/>
    </location>
</feature>
<gene>
    <name evidence="2" type="ORF">AS033_11135</name>
</gene>
<dbReference type="EMBL" id="LNQL01000003">
    <property type="protein sequence ID" value="KSU48874.1"/>
    <property type="molecule type" value="Genomic_DNA"/>
</dbReference>
<proteinExistence type="predicted"/>
<feature type="transmembrane region" description="Helical" evidence="1">
    <location>
        <begin position="128"/>
        <end position="147"/>
    </location>
</feature>
<organism evidence="2 3">
    <name type="scientific">Exiguobacterium indicum</name>
    <dbReference type="NCBI Taxonomy" id="296995"/>
    <lineage>
        <taxon>Bacteria</taxon>
        <taxon>Bacillati</taxon>
        <taxon>Bacillota</taxon>
        <taxon>Bacilli</taxon>
        <taxon>Bacillales</taxon>
        <taxon>Bacillales Family XII. Incertae Sedis</taxon>
        <taxon>Exiguobacterium</taxon>
    </lineage>
</organism>
<feature type="transmembrane region" description="Helical" evidence="1">
    <location>
        <begin position="97"/>
        <end position="116"/>
    </location>
</feature>
<keyword evidence="1" id="KW-0472">Membrane</keyword>
<dbReference type="OrthoDB" id="2351967at2"/>
<reference evidence="2 3" key="1">
    <citation type="journal article" date="2015" name="Int. J. Syst. Evol. Microbiol.">
        <title>Exiguobacterium enclense sp. nov., isolated from sediment.</title>
        <authorList>
            <person name="Dastager S.G."/>
            <person name="Mawlankar R."/>
            <person name="Sonalkar V.V."/>
            <person name="Thorat M.N."/>
            <person name="Mual P."/>
            <person name="Verma A."/>
            <person name="Krishnamurthi S."/>
            <person name="Tang S.K."/>
            <person name="Li W.J."/>
        </authorList>
    </citation>
    <scope>NUCLEOTIDE SEQUENCE [LARGE SCALE GENOMIC DNA]</scope>
    <source>
        <strain evidence="2 3">NIO-1109</strain>
    </source>
</reference>
<evidence type="ECO:0000313" key="2">
    <source>
        <dbReference type="EMBL" id="KSU48874.1"/>
    </source>
</evidence>
<evidence type="ECO:0000313" key="3">
    <source>
        <dbReference type="Proteomes" id="UP000053797"/>
    </source>
</evidence>
<accession>A0A0V8GFE6</accession>
<feature type="transmembrane region" description="Helical" evidence="1">
    <location>
        <begin position="162"/>
        <end position="180"/>
    </location>
</feature>
<protein>
    <submittedName>
        <fullName evidence="2">Uncharacterized protein</fullName>
    </submittedName>
</protein>
<sequence>MQYLTFLRLMNIGAFLFALLARVVWSNPVTLPTLPLVPAPFFDAITGIVFTTLLIWCIRPVRAFPADRELIEDIGGWLALSLVTLGVSSMTGPPWELVWTTISFISLCLVYMKIQYHPRRSPWMRSPISVLLAWMSTMLLILPFRILSDFQFTSLFGLSEQQWSTIALIVAIIGGLLFVVIHSDWVFGLALVWYLIGLYFNDRLSLLQQIVTGVGIVCVLLLCYYVFYSRQRLFRQQSPKSSSS</sequence>
<keyword evidence="1" id="KW-1133">Transmembrane helix</keyword>
<keyword evidence="1" id="KW-0812">Transmembrane</keyword>
<comment type="caution">
    <text evidence="2">The sequence shown here is derived from an EMBL/GenBank/DDBJ whole genome shotgun (WGS) entry which is preliminary data.</text>
</comment>
<feature type="transmembrane region" description="Helical" evidence="1">
    <location>
        <begin position="206"/>
        <end position="227"/>
    </location>
</feature>
<feature type="transmembrane region" description="Helical" evidence="1">
    <location>
        <begin position="36"/>
        <end position="58"/>
    </location>
</feature>